<dbReference type="Proteomes" id="UP000751614">
    <property type="component" value="Unassembled WGS sequence"/>
</dbReference>
<dbReference type="RefSeq" id="WP_138839259.1">
    <property type="nucleotide sequence ID" value="NZ_VCNI01000005.1"/>
</dbReference>
<comment type="caution">
    <text evidence="6">The sequence shown here is derived from an EMBL/GenBank/DDBJ whole genome shotgun (WGS) entry which is preliminary data.</text>
</comment>
<dbReference type="Pfam" id="PF07681">
    <property type="entry name" value="DoxX"/>
    <property type="match status" value="1"/>
</dbReference>
<comment type="subcellular location">
    <subcellularLocation>
        <location evidence="1">Membrane</location>
        <topology evidence="1">Multi-pass membrane protein</topology>
    </subcellularLocation>
</comment>
<gene>
    <name evidence="6" type="ORF">FGG15_18830</name>
</gene>
<organism evidence="6 7">
    <name type="scientific">Flagellimonas algicola</name>
    <dbReference type="NCBI Taxonomy" id="2583815"/>
    <lineage>
        <taxon>Bacteria</taxon>
        <taxon>Pseudomonadati</taxon>
        <taxon>Bacteroidota</taxon>
        <taxon>Flavobacteriia</taxon>
        <taxon>Flavobacteriales</taxon>
        <taxon>Flavobacteriaceae</taxon>
        <taxon>Flagellimonas</taxon>
    </lineage>
</organism>
<evidence type="ECO:0000313" key="7">
    <source>
        <dbReference type="Proteomes" id="UP000751614"/>
    </source>
</evidence>
<accession>A0ABY2WGY7</accession>
<sequence length="161" mass="18136">MVNTTADRKVTMSITLLRILIGWHFLYEGVTKLYNPEWTSFGYLASAQGPLKPVFTMLAQEPMLQWVDVLNMVALLTVGITLLLGIFERKGALVGIGLLSLYYLAHPSLPGVHQINVEGNYWIVNKNLIELVACILLFNFPTGQFFGLAYFRKGRLTKTQQ</sequence>
<keyword evidence="2 5" id="KW-0812">Transmembrane</keyword>
<feature type="transmembrane region" description="Helical" evidence="5">
    <location>
        <begin position="91"/>
        <end position="109"/>
    </location>
</feature>
<evidence type="ECO:0000256" key="1">
    <source>
        <dbReference type="ARBA" id="ARBA00004141"/>
    </source>
</evidence>
<proteinExistence type="predicted"/>
<evidence type="ECO:0000313" key="6">
    <source>
        <dbReference type="EMBL" id="TMU50604.1"/>
    </source>
</evidence>
<protein>
    <submittedName>
        <fullName evidence="6">DoxX family protein</fullName>
    </submittedName>
</protein>
<dbReference type="EMBL" id="VCNI01000005">
    <property type="protein sequence ID" value="TMU50604.1"/>
    <property type="molecule type" value="Genomic_DNA"/>
</dbReference>
<evidence type="ECO:0000256" key="5">
    <source>
        <dbReference type="SAM" id="Phobius"/>
    </source>
</evidence>
<keyword evidence="3 5" id="KW-1133">Transmembrane helix</keyword>
<evidence type="ECO:0000256" key="2">
    <source>
        <dbReference type="ARBA" id="ARBA00022692"/>
    </source>
</evidence>
<dbReference type="InterPro" id="IPR032808">
    <property type="entry name" value="DoxX"/>
</dbReference>
<keyword evidence="7" id="KW-1185">Reference proteome</keyword>
<keyword evidence="4 5" id="KW-0472">Membrane</keyword>
<reference evidence="6 7" key="1">
    <citation type="submission" date="2019-05" db="EMBL/GenBank/DDBJ databases">
        <title>Flagellimonas sp. AsT0115, sp. nov., isolated from a marine red algae, Asparagopsis taxiformis.</title>
        <authorList>
            <person name="Kim J."/>
            <person name="Jeong S.E."/>
            <person name="Jeon C.O."/>
        </authorList>
    </citation>
    <scope>NUCLEOTIDE SEQUENCE [LARGE SCALE GENOMIC DNA]</scope>
    <source>
        <strain evidence="6 7">AsT0115</strain>
    </source>
</reference>
<feature type="transmembrane region" description="Helical" evidence="5">
    <location>
        <begin position="129"/>
        <end position="151"/>
    </location>
</feature>
<name>A0ABY2WGY7_9FLAO</name>
<evidence type="ECO:0000256" key="3">
    <source>
        <dbReference type="ARBA" id="ARBA00022989"/>
    </source>
</evidence>
<evidence type="ECO:0000256" key="4">
    <source>
        <dbReference type="ARBA" id="ARBA00023136"/>
    </source>
</evidence>
<feature type="transmembrane region" description="Helical" evidence="5">
    <location>
        <begin position="63"/>
        <end position="84"/>
    </location>
</feature>